<organism evidence="2 3">
    <name type="scientific">Anisodus tanguticus</name>
    <dbReference type="NCBI Taxonomy" id="243964"/>
    <lineage>
        <taxon>Eukaryota</taxon>
        <taxon>Viridiplantae</taxon>
        <taxon>Streptophyta</taxon>
        <taxon>Embryophyta</taxon>
        <taxon>Tracheophyta</taxon>
        <taxon>Spermatophyta</taxon>
        <taxon>Magnoliopsida</taxon>
        <taxon>eudicotyledons</taxon>
        <taxon>Gunneridae</taxon>
        <taxon>Pentapetalae</taxon>
        <taxon>asterids</taxon>
        <taxon>lamiids</taxon>
        <taxon>Solanales</taxon>
        <taxon>Solanaceae</taxon>
        <taxon>Solanoideae</taxon>
        <taxon>Hyoscyameae</taxon>
        <taxon>Anisodus</taxon>
    </lineage>
</organism>
<dbReference type="EMBL" id="JAVYJV010000005">
    <property type="protein sequence ID" value="KAK4370234.1"/>
    <property type="molecule type" value="Genomic_DNA"/>
</dbReference>
<comment type="caution">
    <text evidence="2">The sequence shown here is derived from an EMBL/GenBank/DDBJ whole genome shotgun (WGS) entry which is preliminary data.</text>
</comment>
<keyword evidence="3" id="KW-1185">Reference proteome</keyword>
<evidence type="ECO:0000313" key="3">
    <source>
        <dbReference type="Proteomes" id="UP001291623"/>
    </source>
</evidence>
<gene>
    <name evidence="2" type="ORF">RND71_009709</name>
</gene>
<protein>
    <submittedName>
        <fullName evidence="2">Uncharacterized protein</fullName>
    </submittedName>
</protein>
<feature type="region of interest" description="Disordered" evidence="1">
    <location>
        <begin position="72"/>
        <end position="94"/>
    </location>
</feature>
<sequence length="94" mass="10579">MQSFFVLAGNRTHAVHAIAPYSTRALPLDYAPEDIFTSFLITEYADLIQPIEIRMQNVEDYIKSLGRRPVHRVGDPPGLTLRNLKKSGPESVNI</sequence>
<dbReference type="Proteomes" id="UP001291623">
    <property type="component" value="Unassembled WGS sequence"/>
</dbReference>
<accession>A0AAE1SIJ4</accession>
<proteinExistence type="predicted"/>
<dbReference type="AlphaFoldDB" id="A0AAE1SIJ4"/>
<name>A0AAE1SIJ4_9SOLA</name>
<reference evidence="2" key="1">
    <citation type="submission" date="2023-12" db="EMBL/GenBank/DDBJ databases">
        <title>Genome assembly of Anisodus tanguticus.</title>
        <authorList>
            <person name="Wang Y.-J."/>
        </authorList>
    </citation>
    <scope>NUCLEOTIDE SEQUENCE</scope>
    <source>
        <strain evidence="2">KB-2021</strain>
        <tissue evidence="2">Leaf</tissue>
    </source>
</reference>
<evidence type="ECO:0000256" key="1">
    <source>
        <dbReference type="SAM" id="MobiDB-lite"/>
    </source>
</evidence>
<evidence type="ECO:0000313" key="2">
    <source>
        <dbReference type="EMBL" id="KAK4370234.1"/>
    </source>
</evidence>